<reference evidence="2" key="1">
    <citation type="submission" date="2022-12" db="EMBL/GenBank/DDBJ databases">
        <title>Draft genome assemblies for two species of Escallonia (Escalloniales).</title>
        <authorList>
            <person name="Chanderbali A."/>
            <person name="Dervinis C."/>
            <person name="Anghel I."/>
            <person name="Soltis D."/>
            <person name="Soltis P."/>
            <person name="Zapata F."/>
        </authorList>
    </citation>
    <scope>NUCLEOTIDE SEQUENCE</scope>
    <source>
        <strain evidence="2">UCBG64.0493</strain>
        <tissue evidence="2">Leaf</tissue>
    </source>
</reference>
<evidence type="ECO:0000313" key="2">
    <source>
        <dbReference type="EMBL" id="KAK3043749.1"/>
    </source>
</evidence>
<dbReference type="Proteomes" id="UP001188597">
    <property type="component" value="Unassembled WGS sequence"/>
</dbReference>
<evidence type="ECO:0000313" key="3">
    <source>
        <dbReference type="Proteomes" id="UP001188597"/>
    </source>
</evidence>
<dbReference type="AlphaFoldDB" id="A0AA88XCB0"/>
<comment type="caution">
    <text evidence="2">The sequence shown here is derived from an EMBL/GenBank/DDBJ whole genome shotgun (WGS) entry which is preliminary data.</text>
</comment>
<feature type="compositionally biased region" description="Basic residues" evidence="1">
    <location>
        <begin position="1"/>
        <end position="11"/>
    </location>
</feature>
<keyword evidence="3" id="KW-1185">Reference proteome</keyword>
<name>A0AA88XCB0_9ASTE</name>
<dbReference type="GO" id="GO:0015031">
    <property type="term" value="P:protein transport"/>
    <property type="evidence" value="ECO:0007669"/>
    <property type="project" value="InterPro"/>
</dbReference>
<dbReference type="PANTHER" id="PTHR46856:SF1">
    <property type="entry name" value="PX DOMAIN-CONTAINING PROTEIN EREL1-RELATED"/>
    <property type="match status" value="1"/>
</dbReference>
<gene>
    <name evidence="2" type="ORF">RJ639_001945</name>
</gene>
<organism evidence="2 3">
    <name type="scientific">Escallonia herrerae</name>
    <dbReference type="NCBI Taxonomy" id="1293975"/>
    <lineage>
        <taxon>Eukaryota</taxon>
        <taxon>Viridiplantae</taxon>
        <taxon>Streptophyta</taxon>
        <taxon>Embryophyta</taxon>
        <taxon>Tracheophyta</taxon>
        <taxon>Spermatophyta</taxon>
        <taxon>Magnoliopsida</taxon>
        <taxon>eudicotyledons</taxon>
        <taxon>Gunneridae</taxon>
        <taxon>Pentapetalae</taxon>
        <taxon>asterids</taxon>
        <taxon>campanulids</taxon>
        <taxon>Escalloniales</taxon>
        <taxon>Escalloniaceae</taxon>
        <taxon>Escallonia</taxon>
    </lineage>
</organism>
<dbReference type="InterPro" id="IPR044588">
    <property type="entry name" value="EREX-like"/>
</dbReference>
<feature type="region of interest" description="Disordered" evidence="1">
    <location>
        <begin position="1"/>
        <end position="22"/>
    </location>
</feature>
<protein>
    <submittedName>
        <fullName evidence="2">Uncharacterized protein</fullName>
    </submittedName>
</protein>
<dbReference type="EMBL" id="JAVXUP010000002">
    <property type="protein sequence ID" value="KAK3043749.1"/>
    <property type="molecule type" value="Genomic_DNA"/>
</dbReference>
<proteinExistence type="predicted"/>
<accession>A0AA88XCB0</accession>
<sequence length="144" mass="16619">MQRQSPPKHRHDGTSPLPLGMDWSPPPRKWVRRHFGNLSSFDEFDSDLEISVGIEVQILGKSLDTVAELLLATFHHSVGSFERTLFYLWQVDPNVVFVNPTKQLVWGFTAETCDIRRNTSPVWSKHIVFFSPGKMDPFNPWLKN</sequence>
<dbReference type="PANTHER" id="PTHR46856">
    <property type="entry name" value="PX DOMAIN-CONTAINING PROTEIN EREL1-RELATED"/>
    <property type="match status" value="1"/>
</dbReference>
<evidence type="ECO:0000256" key="1">
    <source>
        <dbReference type="SAM" id="MobiDB-lite"/>
    </source>
</evidence>